<proteinExistence type="predicted"/>
<accession>A0A368HIK3</accession>
<evidence type="ECO:0008006" key="3">
    <source>
        <dbReference type="Google" id="ProtNLM"/>
    </source>
</evidence>
<dbReference type="OrthoDB" id="9793561at2"/>
<dbReference type="InterPro" id="IPR010239">
    <property type="entry name" value="CHP02001"/>
</dbReference>
<dbReference type="Proteomes" id="UP000253250">
    <property type="component" value="Unassembled WGS sequence"/>
</dbReference>
<dbReference type="AlphaFoldDB" id="A0A368HIK3"/>
<protein>
    <recommendedName>
        <fullName evidence="3">Outer membrane protein beta-barrel domain-containing protein</fullName>
    </recommendedName>
</protein>
<dbReference type="EMBL" id="PSYR01000002">
    <property type="protein sequence ID" value="RCN57009.1"/>
    <property type="molecule type" value="Genomic_DNA"/>
</dbReference>
<name>A0A368HIK3_9GAMM</name>
<comment type="caution">
    <text evidence="1">The sequence shown here is derived from an EMBL/GenBank/DDBJ whole genome shotgun (WGS) entry which is preliminary data.</text>
</comment>
<evidence type="ECO:0000313" key="1">
    <source>
        <dbReference type="EMBL" id="RCN57009.1"/>
    </source>
</evidence>
<sequence length="233" mass="25181">MARRGRDKRTGQRPRLLYNAHVRTLTRLQSTLALTALLALPAYGEGVSGQVSLMSNYVWRGISESNGNPALQGSVTATGPVGLYARAFLTTLDYRGAHERADFTGGIRDMTPSGLGFNAGATAYRFDVSSLNFEETFLRLRFGPLSAGIYHDWQHGNTYLEAGYRARLGSGFGLVLHAGHTSGDTVASYDDYGVGLTKSWHSFSAGVFVTAIDHHVISGLHGTQVALVLTQAW</sequence>
<keyword evidence="2" id="KW-1185">Reference proteome</keyword>
<organism evidence="1 2">
    <name type="scientific">Acidiferrobacter thiooxydans</name>
    <dbReference type="NCBI Taxonomy" id="163359"/>
    <lineage>
        <taxon>Bacteria</taxon>
        <taxon>Pseudomonadati</taxon>
        <taxon>Pseudomonadota</taxon>
        <taxon>Gammaproteobacteria</taxon>
        <taxon>Acidiferrobacterales</taxon>
        <taxon>Acidiferrobacteraceae</taxon>
        <taxon>Acidiferrobacter</taxon>
    </lineage>
</organism>
<dbReference type="Pfam" id="PF09694">
    <property type="entry name" value="Gcw_chp"/>
    <property type="match status" value="1"/>
</dbReference>
<gene>
    <name evidence="1" type="ORF">C4900_14905</name>
</gene>
<evidence type="ECO:0000313" key="2">
    <source>
        <dbReference type="Proteomes" id="UP000253250"/>
    </source>
</evidence>
<dbReference type="NCBIfam" id="TIGR02001">
    <property type="entry name" value="gcw_chp"/>
    <property type="match status" value="1"/>
</dbReference>
<reference evidence="1 2" key="1">
    <citation type="submission" date="2018-02" db="EMBL/GenBank/DDBJ databases">
        <title>Insights into the biology of acidophilic members of the Acidiferrobacteraceae family derived from comparative genomic analyses.</title>
        <authorList>
            <person name="Issotta F."/>
            <person name="Thyssen C."/>
            <person name="Mena C."/>
            <person name="Moya A."/>
            <person name="Bellenberg S."/>
            <person name="Sproer C."/>
            <person name="Covarrubias P.C."/>
            <person name="Sand W."/>
            <person name="Quatrini R."/>
            <person name="Vera M."/>
        </authorList>
    </citation>
    <scope>NUCLEOTIDE SEQUENCE [LARGE SCALE GENOMIC DNA]</scope>
    <source>
        <strain evidence="2">m-1</strain>
    </source>
</reference>